<gene>
    <name evidence="2" type="ORF">L207DRAFT_593563</name>
</gene>
<protein>
    <submittedName>
        <fullName evidence="2">Uncharacterized protein</fullName>
    </submittedName>
</protein>
<dbReference type="Proteomes" id="UP000235786">
    <property type="component" value="Unassembled WGS sequence"/>
</dbReference>
<dbReference type="AlphaFoldDB" id="A0A2J6QSS8"/>
<keyword evidence="3" id="KW-1185">Reference proteome</keyword>
<accession>A0A2J6QSS8</accession>
<dbReference type="OrthoDB" id="10418493at2759"/>
<evidence type="ECO:0000256" key="1">
    <source>
        <dbReference type="SAM" id="SignalP"/>
    </source>
</evidence>
<dbReference type="EMBL" id="KZ613975">
    <property type="protein sequence ID" value="PMD29324.1"/>
    <property type="molecule type" value="Genomic_DNA"/>
</dbReference>
<keyword evidence="1" id="KW-0732">Signal</keyword>
<organism evidence="2 3">
    <name type="scientific">Hyaloscypha variabilis (strain UAMH 11265 / GT02V1 / F)</name>
    <name type="common">Meliniomyces variabilis</name>
    <dbReference type="NCBI Taxonomy" id="1149755"/>
    <lineage>
        <taxon>Eukaryota</taxon>
        <taxon>Fungi</taxon>
        <taxon>Dikarya</taxon>
        <taxon>Ascomycota</taxon>
        <taxon>Pezizomycotina</taxon>
        <taxon>Leotiomycetes</taxon>
        <taxon>Helotiales</taxon>
        <taxon>Hyaloscyphaceae</taxon>
        <taxon>Hyaloscypha</taxon>
        <taxon>Hyaloscypha variabilis</taxon>
    </lineage>
</organism>
<reference evidence="2 3" key="1">
    <citation type="submission" date="2016-04" db="EMBL/GenBank/DDBJ databases">
        <title>A degradative enzymes factory behind the ericoid mycorrhizal symbiosis.</title>
        <authorList>
            <consortium name="DOE Joint Genome Institute"/>
            <person name="Martino E."/>
            <person name="Morin E."/>
            <person name="Grelet G."/>
            <person name="Kuo A."/>
            <person name="Kohler A."/>
            <person name="Daghino S."/>
            <person name="Barry K."/>
            <person name="Choi C."/>
            <person name="Cichocki N."/>
            <person name="Clum A."/>
            <person name="Copeland A."/>
            <person name="Hainaut M."/>
            <person name="Haridas S."/>
            <person name="Labutti K."/>
            <person name="Lindquist E."/>
            <person name="Lipzen A."/>
            <person name="Khouja H.-R."/>
            <person name="Murat C."/>
            <person name="Ohm R."/>
            <person name="Olson A."/>
            <person name="Spatafora J."/>
            <person name="Veneault-Fourrey C."/>
            <person name="Henrissat B."/>
            <person name="Grigoriev I."/>
            <person name="Martin F."/>
            <person name="Perotto S."/>
        </authorList>
    </citation>
    <scope>NUCLEOTIDE SEQUENCE [LARGE SCALE GENOMIC DNA]</scope>
    <source>
        <strain evidence="2 3">F</strain>
    </source>
</reference>
<name>A0A2J6QSS8_HYAVF</name>
<sequence length="77" mass="8187">MHLKLLLVAALAAIIAAAPTPAPNNDFDDGNIYTKYEDLSIGESEVGCPKTSLTPFHLSNPTKVPPSGNLLLLLPLY</sequence>
<proteinExistence type="predicted"/>
<evidence type="ECO:0000313" key="2">
    <source>
        <dbReference type="EMBL" id="PMD29324.1"/>
    </source>
</evidence>
<evidence type="ECO:0000313" key="3">
    <source>
        <dbReference type="Proteomes" id="UP000235786"/>
    </source>
</evidence>
<feature type="signal peptide" evidence="1">
    <location>
        <begin position="1"/>
        <end position="17"/>
    </location>
</feature>
<feature type="chain" id="PRO_5014448471" evidence="1">
    <location>
        <begin position="18"/>
        <end position="77"/>
    </location>
</feature>